<protein>
    <submittedName>
        <fullName evidence="1">Uncharacterized protein</fullName>
    </submittedName>
</protein>
<dbReference type="Proteomes" id="UP001163603">
    <property type="component" value="Chromosome 12"/>
</dbReference>
<reference evidence="2" key="1">
    <citation type="journal article" date="2023" name="G3 (Bethesda)">
        <title>Genome assembly and association tests identify interacting loci associated with vigor, precocity, and sex in interspecific pistachio rootstocks.</title>
        <authorList>
            <person name="Palmer W."/>
            <person name="Jacygrad E."/>
            <person name="Sagayaradj S."/>
            <person name="Cavanaugh K."/>
            <person name="Han R."/>
            <person name="Bertier L."/>
            <person name="Beede B."/>
            <person name="Kafkas S."/>
            <person name="Golino D."/>
            <person name="Preece J."/>
            <person name="Michelmore R."/>
        </authorList>
    </citation>
    <scope>NUCLEOTIDE SEQUENCE [LARGE SCALE GENOMIC DNA]</scope>
</reference>
<sequence>MARAALFMFLLLPMIYYGSSRSIKQNLNLLSDGMNRTTHESQVLELIELGTTVTCEPVYSFLPCSSTVWGQLFMLVVYELLLSLSQQIIQSGSNLFFQMFGTGIFGASLFNVLGMFPQIILVIVIGVSGDSSTIQSMAAMGMAMLAGSAIMQLTVSWGSVVAFGSYDLSDTSTSTAASDTTTASASSNSENKKPFSLTGYGVETDKETRYTSMIMLLSMIPVLIPSASKSYQFINWDTNYRPNFSRYNVNFPHLLLDLSGKIRKVFQPWIQNRRLDYLLNKFVQKKLLRSLLAGNGQPNVTLIKDLFRKIDKSGDAYISNDELRALILGIQFEEVGLDEEDFATKVMEEFDISGDAHITEKEFVNGLSKWLTKGNNSNKKPKSSKTESQLQNTSEEKKSLLAQKKESKSTADDKSWWNYIKAAILVIAGTTITIVIGTPLMQTVQEFSTSANIPSFAVSYVVIPLALGYKQMLLVIKSAGEKTEKAASLTFSELYGGVFMNNIMGLAIFLLLVYIRDLSWDVSAEVLVILIICTAMGLFGSFTTKIPFWTCIIVYLLYPISLLLLYILTEVLGWA</sequence>
<organism evidence="1 2">
    <name type="scientific">Pistacia integerrima</name>
    <dbReference type="NCBI Taxonomy" id="434235"/>
    <lineage>
        <taxon>Eukaryota</taxon>
        <taxon>Viridiplantae</taxon>
        <taxon>Streptophyta</taxon>
        <taxon>Embryophyta</taxon>
        <taxon>Tracheophyta</taxon>
        <taxon>Spermatophyta</taxon>
        <taxon>Magnoliopsida</taxon>
        <taxon>eudicotyledons</taxon>
        <taxon>Gunneridae</taxon>
        <taxon>Pentapetalae</taxon>
        <taxon>rosids</taxon>
        <taxon>malvids</taxon>
        <taxon>Sapindales</taxon>
        <taxon>Anacardiaceae</taxon>
        <taxon>Pistacia</taxon>
    </lineage>
</organism>
<accession>A0ACC0XGQ0</accession>
<keyword evidence="2" id="KW-1185">Reference proteome</keyword>
<proteinExistence type="predicted"/>
<comment type="caution">
    <text evidence="1">The sequence shown here is derived from an EMBL/GenBank/DDBJ whole genome shotgun (WGS) entry which is preliminary data.</text>
</comment>
<dbReference type="EMBL" id="CM047747">
    <property type="protein sequence ID" value="KAJ0017417.1"/>
    <property type="molecule type" value="Genomic_DNA"/>
</dbReference>
<evidence type="ECO:0000313" key="1">
    <source>
        <dbReference type="EMBL" id="KAJ0017417.1"/>
    </source>
</evidence>
<gene>
    <name evidence="1" type="ORF">Pint_10465</name>
</gene>
<name>A0ACC0XGQ0_9ROSI</name>
<evidence type="ECO:0000313" key="2">
    <source>
        <dbReference type="Proteomes" id="UP001163603"/>
    </source>
</evidence>